<dbReference type="OrthoDB" id="10253702at2759"/>
<gene>
    <name evidence="19" type="ORF">EVEC_LOCUS3030</name>
</gene>
<evidence type="ECO:0000256" key="12">
    <source>
        <dbReference type="ARBA" id="ARBA00023221"/>
    </source>
</evidence>
<proteinExistence type="inferred from homology"/>
<dbReference type="Gene3D" id="3.30.70.890">
    <property type="entry name" value="GHMP kinase, C-terminal domain"/>
    <property type="match status" value="1"/>
</dbReference>
<keyword evidence="5 16" id="KW-0444">Lipid biosynthesis</keyword>
<dbReference type="Gene3D" id="3.30.230.10">
    <property type="match status" value="1"/>
</dbReference>
<reference evidence="19 20" key="2">
    <citation type="submission" date="2018-10" db="EMBL/GenBank/DDBJ databases">
        <authorList>
            <consortium name="Pathogen Informatics"/>
        </authorList>
    </citation>
    <scope>NUCLEOTIDE SEQUENCE [LARGE SCALE GENOMIC DNA]</scope>
</reference>
<dbReference type="PANTHER" id="PTHR10977:SF3">
    <property type="entry name" value="DIPHOSPHOMEVALONATE DECARBOXYLASE"/>
    <property type="match status" value="1"/>
</dbReference>
<dbReference type="Proteomes" id="UP000274131">
    <property type="component" value="Unassembled WGS sequence"/>
</dbReference>
<protein>
    <recommendedName>
        <fullName evidence="4 15">Diphosphomevalonate decarboxylase</fullName>
        <ecNumber evidence="3 15">4.1.1.33</ecNumber>
    </recommendedName>
</protein>
<comment type="similarity">
    <text evidence="2 15 16">Belongs to the diphosphomevalonate decarboxylase family.</text>
</comment>
<feature type="domain" description="Mvd1 C-terminal" evidence="17">
    <location>
        <begin position="203"/>
        <end position="383"/>
    </location>
</feature>
<keyword evidence="9 16" id="KW-0756">Sterol biosynthesis</keyword>
<keyword evidence="11 16" id="KW-1207">Sterol metabolism</keyword>
<evidence type="ECO:0000259" key="17">
    <source>
        <dbReference type="Pfam" id="PF18376"/>
    </source>
</evidence>
<dbReference type="Pfam" id="PF22700">
    <property type="entry name" value="MVD-like_N"/>
    <property type="match status" value="1"/>
</dbReference>
<evidence type="ECO:0000256" key="9">
    <source>
        <dbReference type="ARBA" id="ARBA00023011"/>
    </source>
</evidence>
<evidence type="ECO:0000256" key="13">
    <source>
        <dbReference type="ARBA" id="ARBA00023239"/>
    </source>
</evidence>
<dbReference type="InterPro" id="IPR053859">
    <property type="entry name" value="MVD-like_N"/>
</dbReference>
<name>A0A0N4V091_ENTVE</name>
<dbReference type="PIRSF" id="PIRSF015950">
    <property type="entry name" value="Mev_P_decrbx"/>
    <property type="match status" value="1"/>
</dbReference>
<accession>A0A0N4V091</accession>
<evidence type="ECO:0000256" key="8">
    <source>
        <dbReference type="ARBA" id="ARBA00022955"/>
    </source>
</evidence>
<keyword evidence="16" id="KW-0153">Cholesterol metabolism</keyword>
<dbReference type="GO" id="GO:0006695">
    <property type="term" value="P:cholesterol biosynthetic process"/>
    <property type="evidence" value="ECO:0007669"/>
    <property type="project" value="UniProtKB-UniPathway"/>
</dbReference>
<evidence type="ECO:0000256" key="6">
    <source>
        <dbReference type="ARBA" id="ARBA00022741"/>
    </source>
</evidence>
<dbReference type="InterPro" id="IPR014721">
    <property type="entry name" value="Ribsml_uS5_D2-typ_fold_subgr"/>
</dbReference>
<comment type="catalytic activity">
    <reaction evidence="14 15 16">
        <text>(R)-5-diphosphomevalonate + ATP = isopentenyl diphosphate + ADP + phosphate + CO2</text>
        <dbReference type="Rhea" id="RHEA:23732"/>
        <dbReference type="ChEBI" id="CHEBI:16526"/>
        <dbReference type="ChEBI" id="CHEBI:30616"/>
        <dbReference type="ChEBI" id="CHEBI:43474"/>
        <dbReference type="ChEBI" id="CHEBI:57557"/>
        <dbReference type="ChEBI" id="CHEBI:128769"/>
        <dbReference type="ChEBI" id="CHEBI:456216"/>
        <dbReference type="EC" id="4.1.1.33"/>
    </reaction>
</comment>
<dbReference type="STRING" id="51028.A0A0N4V091"/>
<dbReference type="GO" id="GO:0004163">
    <property type="term" value="F:diphosphomevalonate decarboxylase activity"/>
    <property type="evidence" value="ECO:0007669"/>
    <property type="project" value="UniProtKB-UniRule"/>
</dbReference>
<organism evidence="21">
    <name type="scientific">Enterobius vermicularis</name>
    <name type="common">Human pinworm</name>
    <dbReference type="NCBI Taxonomy" id="51028"/>
    <lineage>
        <taxon>Eukaryota</taxon>
        <taxon>Metazoa</taxon>
        <taxon>Ecdysozoa</taxon>
        <taxon>Nematoda</taxon>
        <taxon>Chromadorea</taxon>
        <taxon>Rhabditida</taxon>
        <taxon>Spirurina</taxon>
        <taxon>Oxyuridomorpha</taxon>
        <taxon>Oxyuroidea</taxon>
        <taxon>Oxyuridae</taxon>
        <taxon>Enterobius</taxon>
    </lineage>
</organism>
<dbReference type="PANTHER" id="PTHR10977">
    <property type="entry name" value="DIPHOSPHOMEVALONATE DECARBOXYLASE"/>
    <property type="match status" value="1"/>
</dbReference>
<dbReference type="EMBL" id="UXUI01007492">
    <property type="protein sequence ID" value="VDD87887.1"/>
    <property type="molecule type" value="Genomic_DNA"/>
</dbReference>
<dbReference type="InterPro" id="IPR005935">
    <property type="entry name" value="Mev_decarb"/>
</dbReference>
<evidence type="ECO:0000259" key="18">
    <source>
        <dbReference type="Pfam" id="PF22700"/>
    </source>
</evidence>
<evidence type="ECO:0000256" key="5">
    <source>
        <dbReference type="ARBA" id="ARBA00022516"/>
    </source>
</evidence>
<dbReference type="InterPro" id="IPR041431">
    <property type="entry name" value="Mvd1_C"/>
</dbReference>
<keyword evidence="16" id="KW-0152">Cholesterol biosynthesis</keyword>
<dbReference type="EC" id="4.1.1.33" evidence="3 15"/>
<sequence>MVSSNCSAVTVVAPINIAIIKYWGKRNEELMLPWNDSISVSINDVFAETCIRMGPSIKDDNVSINGVHVDLEKESRFSKLIVEMKRYARKRKAVSGNGDSEEQKDRHFPNFELLLQITSKTNFPVAAGLASSAAGFAAIAVALGKLFDLPQSDIIRLARQGSGSACRSVLSGFVHWKAGFKEDGSDCICESIAPIDHWSSLRALVLVTQSGKKEIGSTVGMRRTANTSELYRLCQAIQNRDFEVFANIAMKESNQIHALCMDATPPIKYLDEHSWHLIRLVHSINEFIGKTKLAYSFDAGSNCTLFLEEDFIPKTLAFLKKYFCLPGEIIDQVLKSPAGMEIPELKKQLEDMSVQLELPNMPQIHNAIKNVFLSHVGAGPRILTP</sequence>
<dbReference type="GO" id="GO:0005524">
    <property type="term" value="F:ATP binding"/>
    <property type="evidence" value="ECO:0007669"/>
    <property type="project" value="UniProtKB-UniRule"/>
</dbReference>
<keyword evidence="8 16" id="KW-0752">Steroid biosynthesis</keyword>
<evidence type="ECO:0000256" key="2">
    <source>
        <dbReference type="ARBA" id="ARBA00008831"/>
    </source>
</evidence>
<keyword evidence="7 15" id="KW-0067">ATP-binding</keyword>
<dbReference type="SUPFAM" id="SSF55060">
    <property type="entry name" value="GHMP Kinase, C-terminal domain"/>
    <property type="match status" value="1"/>
</dbReference>
<evidence type="ECO:0000256" key="15">
    <source>
        <dbReference type="PIRNR" id="PIRNR015950"/>
    </source>
</evidence>
<keyword evidence="20" id="KW-1185">Reference proteome</keyword>
<dbReference type="GO" id="GO:0005829">
    <property type="term" value="C:cytosol"/>
    <property type="evidence" value="ECO:0007669"/>
    <property type="project" value="InterPro"/>
</dbReference>
<dbReference type="SUPFAM" id="SSF54211">
    <property type="entry name" value="Ribosomal protein S5 domain 2-like"/>
    <property type="match status" value="1"/>
</dbReference>
<dbReference type="InterPro" id="IPR020568">
    <property type="entry name" value="Ribosomal_Su5_D2-typ_SF"/>
</dbReference>
<dbReference type="WBParaSite" id="EVEC_0000332201-mRNA-1">
    <property type="protein sequence ID" value="EVEC_0000332201-mRNA-1"/>
    <property type="gene ID" value="EVEC_0000332201"/>
</dbReference>
<evidence type="ECO:0000256" key="10">
    <source>
        <dbReference type="ARBA" id="ARBA00023098"/>
    </source>
</evidence>
<dbReference type="InterPro" id="IPR029765">
    <property type="entry name" value="Mev_diP_decarb"/>
</dbReference>
<keyword evidence="6 15" id="KW-0547">Nucleotide-binding</keyword>
<evidence type="ECO:0000313" key="20">
    <source>
        <dbReference type="Proteomes" id="UP000274131"/>
    </source>
</evidence>
<dbReference type="UniPathway" id="UPA00063"/>
<evidence type="ECO:0000256" key="7">
    <source>
        <dbReference type="ARBA" id="ARBA00022840"/>
    </source>
</evidence>
<evidence type="ECO:0000313" key="19">
    <source>
        <dbReference type="EMBL" id="VDD87887.1"/>
    </source>
</evidence>
<dbReference type="Pfam" id="PF18376">
    <property type="entry name" value="MDD_C"/>
    <property type="match status" value="1"/>
</dbReference>
<reference evidence="21" key="1">
    <citation type="submission" date="2017-02" db="UniProtKB">
        <authorList>
            <consortium name="WormBaseParasite"/>
        </authorList>
    </citation>
    <scope>IDENTIFICATION</scope>
</reference>
<comment type="pathway">
    <text evidence="16">Steroid biosynthesis; cholesterol biosynthesis.</text>
</comment>
<feature type="domain" description="Diphosphomevalonate decarboxylase-like N-terminal" evidence="18">
    <location>
        <begin position="13"/>
        <end position="188"/>
    </location>
</feature>
<keyword evidence="13 15" id="KW-0456">Lyase</keyword>
<evidence type="ECO:0000256" key="14">
    <source>
        <dbReference type="ARBA" id="ARBA00048154"/>
    </source>
</evidence>
<dbReference type="GO" id="GO:0019287">
    <property type="term" value="P:isopentenyl diphosphate biosynthetic process, mevalonate pathway"/>
    <property type="evidence" value="ECO:0007669"/>
    <property type="project" value="UniProtKB-UniRule"/>
</dbReference>
<dbReference type="InterPro" id="IPR036554">
    <property type="entry name" value="GHMP_kinase_C_sf"/>
</dbReference>
<dbReference type="FunFam" id="3.30.230.10:FF:000072">
    <property type="entry name" value="Diphosphomevalonate decarboxylase"/>
    <property type="match status" value="1"/>
</dbReference>
<evidence type="ECO:0000256" key="11">
    <source>
        <dbReference type="ARBA" id="ARBA00023166"/>
    </source>
</evidence>
<dbReference type="AlphaFoldDB" id="A0A0N4V091"/>
<keyword evidence="12 16" id="KW-0753">Steroid metabolism</keyword>
<evidence type="ECO:0000313" key="21">
    <source>
        <dbReference type="WBParaSite" id="EVEC_0000332201-mRNA-1"/>
    </source>
</evidence>
<comment type="function">
    <text evidence="1 16">Catalyzes the ATP dependent decarboxylation of (R)-5-diphosphomevalonate to form isopentenyl diphosphate (IPP). Functions in the mevalonate (MVA) pathway leading to isopentenyl diphosphate (IPP), a key precursor for the biosynthesis of isoprenoids and sterol synthesis.</text>
</comment>
<evidence type="ECO:0000256" key="3">
    <source>
        <dbReference type="ARBA" id="ARBA00012296"/>
    </source>
</evidence>
<evidence type="ECO:0000256" key="4">
    <source>
        <dbReference type="ARBA" id="ARBA00019335"/>
    </source>
</evidence>
<evidence type="ECO:0000256" key="16">
    <source>
        <dbReference type="RuleBase" id="RU363086"/>
    </source>
</evidence>
<keyword evidence="10 15" id="KW-0443">Lipid metabolism</keyword>
<dbReference type="NCBIfam" id="TIGR01240">
    <property type="entry name" value="mevDPdecarb"/>
    <property type="match status" value="1"/>
</dbReference>
<evidence type="ECO:0000256" key="1">
    <source>
        <dbReference type="ARBA" id="ARBA00003812"/>
    </source>
</evidence>